<sequence length="419" mass="44096">MTTEPSALDQAWEQYRSGDVPGAVRTLRRSAEQLRSVDIAPLIAELAAGSGFDDLASAATALLGRPDGAREHYDFGYACIERGVSALAVPALREALALAPGRKVLVELAVALEDEQRHAEAADLLTQHQEITADWPDRYLLAYNAAMAGQLDRTSAVFAQLSTPDATWAPAADRIRAILTRSSQAAPGDHYDLRGWHYALTGGLLTTLSPHGYRQGMTGRWAYLHDTLDSCRHGLHRLHTVLSATGRRPATVALLPDHASQALGLAAAELFGLPAAPYRPGTPDALVVAYDLSETDPAAVRALRERAPGEVLFEHATCWTQPPAATADVSTLLVQHVVAPWEPGIGSDGGAAPVEPPSPVALAGSIRSATGEPDPGDGGTPADPDEALAAFAARAAGSWLSGPRDQVRSPGPVPSSRFA</sequence>
<name>A0A561SEN2_9ACTN</name>
<dbReference type="Gene3D" id="1.25.40.10">
    <property type="entry name" value="Tetratricopeptide repeat domain"/>
    <property type="match status" value="1"/>
</dbReference>
<dbReference type="EMBL" id="VIWT01000006">
    <property type="protein sequence ID" value="TWF73321.1"/>
    <property type="molecule type" value="Genomic_DNA"/>
</dbReference>
<feature type="region of interest" description="Disordered" evidence="1">
    <location>
        <begin position="346"/>
        <end position="386"/>
    </location>
</feature>
<dbReference type="SUPFAM" id="SSF48452">
    <property type="entry name" value="TPR-like"/>
    <property type="match status" value="1"/>
</dbReference>
<feature type="region of interest" description="Disordered" evidence="1">
    <location>
        <begin position="399"/>
        <end position="419"/>
    </location>
</feature>
<dbReference type="Proteomes" id="UP000317940">
    <property type="component" value="Unassembled WGS sequence"/>
</dbReference>
<proteinExistence type="predicted"/>
<dbReference type="RefSeq" id="WP_145911266.1">
    <property type="nucleotide sequence ID" value="NZ_BAAAMZ010000005.1"/>
</dbReference>
<evidence type="ECO:0008006" key="4">
    <source>
        <dbReference type="Google" id="ProtNLM"/>
    </source>
</evidence>
<comment type="caution">
    <text evidence="2">The sequence shown here is derived from an EMBL/GenBank/DDBJ whole genome shotgun (WGS) entry which is preliminary data.</text>
</comment>
<dbReference type="InterPro" id="IPR011990">
    <property type="entry name" value="TPR-like_helical_dom_sf"/>
</dbReference>
<evidence type="ECO:0000313" key="2">
    <source>
        <dbReference type="EMBL" id="TWF73321.1"/>
    </source>
</evidence>
<dbReference type="OrthoDB" id="2379299at2"/>
<organism evidence="2 3">
    <name type="scientific">Kitasatospora viridis</name>
    <dbReference type="NCBI Taxonomy" id="281105"/>
    <lineage>
        <taxon>Bacteria</taxon>
        <taxon>Bacillati</taxon>
        <taxon>Actinomycetota</taxon>
        <taxon>Actinomycetes</taxon>
        <taxon>Kitasatosporales</taxon>
        <taxon>Streptomycetaceae</taxon>
        <taxon>Kitasatospora</taxon>
    </lineage>
</organism>
<dbReference type="AlphaFoldDB" id="A0A561SEN2"/>
<protein>
    <recommendedName>
        <fullName evidence="4">Tetratricopeptide repeat protein</fullName>
    </recommendedName>
</protein>
<evidence type="ECO:0000256" key="1">
    <source>
        <dbReference type="SAM" id="MobiDB-lite"/>
    </source>
</evidence>
<keyword evidence="3" id="KW-1185">Reference proteome</keyword>
<evidence type="ECO:0000313" key="3">
    <source>
        <dbReference type="Proteomes" id="UP000317940"/>
    </source>
</evidence>
<gene>
    <name evidence="2" type="ORF">FHX73_16472</name>
</gene>
<accession>A0A561SEN2</accession>
<reference evidence="2 3" key="1">
    <citation type="submission" date="2019-06" db="EMBL/GenBank/DDBJ databases">
        <title>Sequencing the genomes of 1000 actinobacteria strains.</title>
        <authorList>
            <person name="Klenk H.-P."/>
        </authorList>
    </citation>
    <scope>NUCLEOTIDE SEQUENCE [LARGE SCALE GENOMIC DNA]</scope>
    <source>
        <strain evidence="2 3">DSM 44826</strain>
    </source>
</reference>